<name>A0A3P6PBV3_DIBLA</name>
<dbReference type="AlphaFoldDB" id="A0A3P6PBV3"/>
<evidence type="ECO:0000313" key="1">
    <source>
        <dbReference type="EMBL" id="VDK33729.1"/>
    </source>
</evidence>
<organism evidence="1 2">
    <name type="scientific">Dibothriocephalus latus</name>
    <name type="common">Fish tapeworm</name>
    <name type="synonym">Diphyllobothrium latum</name>
    <dbReference type="NCBI Taxonomy" id="60516"/>
    <lineage>
        <taxon>Eukaryota</taxon>
        <taxon>Metazoa</taxon>
        <taxon>Spiralia</taxon>
        <taxon>Lophotrochozoa</taxon>
        <taxon>Platyhelminthes</taxon>
        <taxon>Cestoda</taxon>
        <taxon>Eucestoda</taxon>
        <taxon>Diphyllobothriidea</taxon>
        <taxon>Diphyllobothriidae</taxon>
        <taxon>Dibothriocephalus</taxon>
    </lineage>
</organism>
<accession>A0A3P6PBV3</accession>
<evidence type="ECO:0000313" key="2">
    <source>
        <dbReference type="Proteomes" id="UP000281553"/>
    </source>
</evidence>
<sequence length="112" mass="12932">MSYTHVFAPLNSPSSLNTGSCSVFQEENKVLQVETEKLRSVVSQPKEDHSGCKEKLAELEHKLQLLVEYPDLNPSPEKPEKLRKSPGFVFVVWKECKFLSECRQTVRPHKYR</sequence>
<proteinExistence type="predicted"/>
<protein>
    <submittedName>
        <fullName evidence="1">Uncharacterized protein</fullName>
    </submittedName>
</protein>
<dbReference type="Proteomes" id="UP000281553">
    <property type="component" value="Unassembled WGS sequence"/>
</dbReference>
<dbReference type="SMR" id="A0A3P6PBV3"/>
<dbReference type="EMBL" id="UYRU01002189">
    <property type="protein sequence ID" value="VDK33729.1"/>
    <property type="molecule type" value="Genomic_DNA"/>
</dbReference>
<keyword evidence="2" id="KW-1185">Reference proteome</keyword>
<reference evidence="1 2" key="1">
    <citation type="submission" date="2018-11" db="EMBL/GenBank/DDBJ databases">
        <authorList>
            <consortium name="Pathogen Informatics"/>
        </authorList>
    </citation>
    <scope>NUCLEOTIDE SEQUENCE [LARGE SCALE GENOMIC DNA]</scope>
</reference>
<gene>
    <name evidence="1" type="ORF">DILT_LOCUS509</name>
</gene>